<sequence>MEQTFPAEAIRRVVISDVSDNLSVEGWSQQAIKVACGETISQLVPEGETLLISGCDDSLKLWVPYEVSIVAHRIQGDVEMNNVLHVEVAAVDGDIAVKDLNGDLRVDHCASDITLTNIKGNVSLDSVGGDLVAKRMDILQIPGPIGGDAVLSDVRSLRVGPVGGDLALRDVQECIAANVGGDLVSDGNIATLQAGSIDGDCTLKHAGNAQIQLSVVNGDFTIDGGSEVKINYIAGDATFSGGAQCVIALFNVDGDFTVVGASSVQVGNVSSDCTLRDIQGDVTLGAIGSDVTIMGVVGDVQLAGVGGDATLEGIGGRVQIASVGGDLSLKAAFATDEETHVVVGGDAMIQLPESPNLTISASVGGEISGRSIPASRRGSVVNLVYGEGLAKLTLQVGGDLQIRSNEGPRNSSTSSSAWGWESFEQDMAQFSMEMGRLGEELGRTIENALRGTAPVGQDISHKVEEQLRRAHLFTQKQEQKAAKLARQASKQAGKVHVRINDREWRMDDDRIQRMIDQASRAAAEGVYGALDAVEQALRNLHIPLPPKYGRPSTPPTPPTPPSPAEQERMQPPVPPVPPAEQERMQPPVPPVPPSLAEQTPGEKKEAANIEQEREAILRMIAEGRITPEEGDMLLEALADKEHDK</sequence>
<dbReference type="Pfam" id="PF22746">
    <property type="entry name" value="SHOCT-like_DUF2089-C"/>
    <property type="match status" value="1"/>
</dbReference>
<feature type="compositionally biased region" description="Pro residues" evidence="1">
    <location>
        <begin position="543"/>
        <end position="563"/>
    </location>
</feature>
<gene>
    <name evidence="3" type="ORF">KTC_54080</name>
</gene>
<feature type="compositionally biased region" description="Basic and acidic residues" evidence="1">
    <location>
        <begin position="600"/>
        <end position="611"/>
    </location>
</feature>
<proteinExistence type="predicted"/>
<dbReference type="InterPro" id="IPR053959">
    <property type="entry name" value="YvlB/LiaX_N"/>
</dbReference>
<feature type="region of interest" description="Disordered" evidence="1">
    <location>
        <begin position="542"/>
        <end position="611"/>
    </location>
</feature>
<dbReference type="EMBL" id="AP019376">
    <property type="protein sequence ID" value="BBH90657.1"/>
    <property type="molecule type" value="Genomic_DNA"/>
</dbReference>
<protein>
    <recommendedName>
        <fullName evidence="2">YvlB/LiaX N-terminal domain-containing protein</fullName>
    </recommendedName>
</protein>
<accession>A0A455SQH6</accession>
<evidence type="ECO:0000256" key="1">
    <source>
        <dbReference type="SAM" id="MobiDB-lite"/>
    </source>
</evidence>
<evidence type="ECO:0000259" key="2">
    <source>
        <dbReference type="Pfam" id="PF22746"/>
    </source>
</evidence>
<name>A0A455SQH6_9CHLR</name>
<dbReference type="AlphaFoldDB" id="A0A455SQH6"/>
<reference evidence="3" key="1">
    <citation type="submission" date="2018-12" db="EMBL/GenBank/DDBJ databases">
        <title>Novel natural products biosynthetic potential of the class Ktedonobacteria.</title>
        <authorList>
            <person name="Zheng Y."/>
            <person name="Saitou A."/>
            <person name="Wang C.M."/>
            <person name="Toyoda A."/>
            <person name="Minakuchi Y."/>
            <person name="Sekiguchi Y."/>
            <person name="Ueda K."/>
            <person name="Takano H."/>
            <person name="Sakai Y."/>
            <person name="Yokota A."/>
            <person name="Yabe S."/>
        </authorList>
    </citation>
    <scope>NUCLEOTIDE SEQUENCE</scope>
    <source>
        <strain evidence="3">COM3</strain>
    </source>
</reference>
<organism evidence="3">
    <name type="scientific">Thermosporothrix sp. COM3</name>
    <dbReference type="NCBI Taxonomy" id="2490863"/>
    <lineage>
        <taxon>Bacteria</taxon>
        <taxon>Bacillati</taxon>
        <taxon>Chloroflexota</taxon>
        <taxon>Ktedonobacteria</taxon>
        <taxon>Ktedonobacterales</taxon>
        <taxon>Thermosporotrichaceae</taxon>
        <taxon>Thermosporothrix</taxon>
    </lineage>
</organism>
<feature type="domain" description="YvlB/LiaX N-terminal" evidence="2">
    <location>
        <begin position="612"/>
        <end position="641"/>
    </location>
</feature>
<evidence type="ECO:0000313" key="3">
    <source>
        <dbReference type="EMBL" id="BBH90657.1"/>
    </source>
</evidence>